<feature type="transmembrane region" description="Helical" evidence="1">
    <location>
        <begin position="67"/>
        <end position="87"/>
    </location>
</feature>
<feature type="transmembrane region" description="Helical" evidence="1">
    <location>
        <begin position="224"/>
        <end position="243"/>
    </location>
</feature>
<organism evidence="3 4">
    <name type="scientific">Kineococcus radiotolerans</name>
    <dbReference type="NCBI Taxonomy" id="131568"/>
    <lineage>
        <taxon>Bacteria</taxon>
        <taxon>Bacillati</taxon>
        <taxon>Actinomycetota</taxon>
        <taxon>Actinomycetes</taxon>
        <taxon>Kineosporiales</taxon>
        <taxon>Kineosporiaceae</taxon>
        <taxon>Kineococcus</taxon>
    </lineage>
</organism>
<evidence type="ECO:0000313" key="4">
    <source>
        <dbReference type="Proteomes" id="UP000533269"/>
    </source>
</evidence>
<dbReference type="PANTHER" id="PTHR45138:SF24">
    <property type="entry name" value="DIGUANYLATE CYCLASE DGCC-RELATED"/>
    <property type="match status" value="1"/>
</dbReference>
<keyword evidence="1" id="KW-1133">Transmembrane helix</keyword>
<name>A0A7W4XY12_KINRA</name>
<feature type="transmembrane region" description="Helical" evidence="1">
    <location>
        <begin position="160"/>
        <end position="179"/>
    </location>
</feature>
<dbReference type="PROSITE" id="PS50887">
    <property type="entry name" value="GGDEF"/>
    <property type="match status" value="1"/>
</dbReference>
<feature type="transmembrane region" description="Helical" evidence="1">
    <location>
        <begin position="99"/>
        <end position="116"/>
    </location>
</feature>
<dbReference type="SUPFAM" id="SSF55073">
    <property type="entry name" value="Nucleotide cyclase"/>
    <property type="match status" value="1"/>
</dbReference>
<feature type="transmembrane region" description="Helical" evidence="1">
    <location>
        <begin position="35"/>
        <end position="55"/>
    </location>
</feature>
<dbReference type="EMBL" id="JACHVY010000003">
    <property type="protein sequence ID" value="MBB2902508.1"/>
    <property type="molecule type" value="Genomic_DNA"/>
</dbReference>
<feature type="domain" description="GGDEF" evidence="2">
    <location>
        <begin position="354"/>
        <end position="476"/>
    </location>
</feature>
<feature type="transmembrane region" description="Helical" evidence="1">
    <location>
        <begin position="264"/>
        <end position="284"/>
    </location>
</feature>
<dbReference type="GO" id="GO:1902201">
    <property type="term" value="P:negative regulation of bacterial-type flagellum-dependent cell motility"/>
    <property type="evidence" value="ECO:0007669"/>
    <property type="project" value="TreeGrafter"/>
</dbReference>
<dbReference type="GO" id="GO:0043709">
    <property type="term" value="P:cell adhesion involved in single-species biofilm formation"/>
    <property type="evidence" value="ECO:0007669"/>
    <property type="project" value="TreeGrafter"/>
</dbReference>
<feature type="transmembrane region" description="Helical" evidence="1">
    <location>
        <begin position="191"/>
        <end position="212"/>
    </location>
</feature>
<dbReference type="GO" id="GO:0052621">
    <property type="term" value="F:diguanylate cyclase activity"/>
    <property type="evidence" value="ECO:0007669"/>
    <property type="project" value="TreeGrafter"/>
</dbReference>
<dbReference type="CDD" id="cd01949">
    <property type="entry name" value="GGDEF"/>
    <property type="match status" value="1"/>
</dbReference>
<dbReference type="GO" id="GO:0005886">
    <property type="term" value="C:plasma membrane"/>
    <property type="evidence" value="ECO:0007669"/>
    <property type="project" value="TreeGrafter"/>
</dbReference>
<dbReference type="Pfam" id="PF00990">
    <property type="entry name" value="GGDEF"/>
    <property type="match status" value="1"/>
</dbReference>
<keyword evidence="1" id="KW-0472">Membrane</keyword>
<dbReference type="Gene3D" id="3.30.70.270">
    <property type="match status" value="1"/>
</dbReference>
<dbReference type="InterPro" id="IPR043128">
    <property type="entry name" value="Rev_trsase/Diguanyl_cyclase"/>
</dbReference>
<sequence length="484" mass="51437">MHRSRPTPSLVVVAAVGGLLAVALACLPTPGTDASTIAYLVPVASCTAVTALAVVRVPRAHRGPWWWLLASQVLYLAGEVSFARLALRGDGSWPTSADLLYLAAYVPVTVGVLRLDRGRSTARHRGNLLDAAVLSLSAATLFGVFVVLPTASDGSQPLPARVVSSVYPVCDVLLVFLVARLVTGPGSRPPAFWLLVAGSTCTIVADVAWNLQQLTTGGTTAPRWVDVLWLLYYVSLAVAAASARRPWPRVETGEDAGGLSAPRLVVLAVAAVLPSAVLVVMSLLHRETPVAWLAAGSVALVALVVARVWDLLQQLRRQSQRLEAMARTDPLTGLANRRTLDHHLARVCRPGTPGEVVLALLDLDHFKAYNDSRGHQAGDDLLRAASAAWTAHLGPRGLLARWGGEEFVAVVVDESVERATALLDELRALVPEGQTCSVGVSRWDRAEPPAEALRRADAFLYAAKAAGRDRLAGPRPARTADPAR</sequence>
<comment type="caution">
    <text evidence="3">The sequence shown here is derived from an EMBL/GenBank/DDBJ whole genome shotgun (WGS) entry which is preliminary data.</text>
</comment>
<evidence type="ECO:0000313" key="3">
    <source>
        <dbReference type="EMBL" id="MBB2902508.1"/>
    </source>
</evidence>
<feature type="transmembrane region" description="Helical" evidence="1">
    <location>
        <begin position="128"/>
        <end position="148"/>
    </location>
</feature>
<keyword evidence="1" id="KW-0812">Transmembrane</keyword>
<accession>A0A7W4XY12</accession>
<feature type="transmembrane region" description="Helical" evidence="1">
    <location>
        <begin position="290"/>
        <end position="312"/>
    </location>
</feature>
<reference evidence="3 4" key="2">
    <citation type="submission" date="2020-08" db="EMBL/GenBank/DDBJ databases">
        <authorList>
            <person name="Partida-Martinez L."/>
            <person name="Huntemann M."/>
            <person name="Clum A."/>
            <person name="Wang J."/>
            <person name="Palaniappan K."/>
            <person name="Ritter S."/>
            <person name="Chen I.-M."/>
            <person name="Stamatis D."/>
            <person name="Reddy T."/>
            <person name="O'Malley R."/>
            <person name="Daum C."/>
            <person name="Shapiro N."/>
            <person name="Ivanova N."/>
            <person name="Kyrpides N."/>
            <person name="Woyke T."/>
        </authorList>
    </citation>
    <scope>NUCLEOTIDE SEQUENCE [LARGE SCALE GENOMIC DNA]</scope>
    <source>
        <strain evidence="3 4">AS2.23</strain>
    </source>
</reference>
<dbReference type="RefSeq" id="WP_183392279.1">
    <property type="nucleotide sequence ID" value="NZ_JACHVY010000003.1"/>
</dbReference>
<protein>
    <submittedName>
        <fullName evidence="3">Diguanylate cyclase (GGDEF)-like protein</fullName>
    </submittedName>
</protein>
<evidence type="ECO:0000259" key="2">
    <source>
        <dbReference type="PROSITE" id="PS50887"/>
    </source>
</evidence>
<proteinExistence type="predicted"/>
<dbReference type="InterPro" id="IPR029787">
    <property type="entry name" value="Nucleotide_cyclase"/>
</dbReference>
<dbReference type="PROSITE" id="PS51257">
    <property type="entry name" value="PROKAR_LIPOPROTEIN"/>
    <property type="match status" value="1"/>
</dbReference>
<evidence type="ECO:0000256" key="1">
    <source>
        <dbReference type="SAM" id="Phobius"/>
    </source>
</evidence>
<dbReference type="InterPro" id="IPR050469">
    <property type="entry name" value="Diguanylate_Cyclase"/>
</dbReference>
<dbReference type="SMART" id="SM00267">
    <property type="entry name" value="GGDEF"/>
    <property type="match status" value="1"/>
</dbReference>
<dbReference type="AlphaFoldDB" id="A0A7W4XY12"/>
<reference evidence="3 4" key="1">
    <citation type="submission" date="2020-08" db="EMBL/GenBank/DDBJ databases">
        <title>The Agave Microbiome: Exploring the role of microbial communities in plant adaptations to desert environments.</title>
        <authorList>
            <person name="Partida-Martinez L.P."/>
        </authorList>
    </citation>
    <scope>NUCLEOTIDE SEQUENCE [LARGE SCALE GENOMIC DNA]</scope>
    <source>
        <strain evidence="3 4">AS2.23</strain>
    </source>
</reference>
<dbReference type="PANTHER" id="PTHR45138">
    <property type="entry name" value="REGULATORY COMPONENTS OF SENSORY TRANSDUCTION SYSTEM"/>
    <property type="match status" value="1"/>
</dbReference>
<dbReference type="NCBIfam" id="TIGR00254">
    <property type="entry name" value="GGDEF"/>
    <property type="match status" value="1"/>
</dbReference>
<gene>
    <name evidence="3" type="ORF">FHR75_003339</name>
</gene>
<dbReference type="Proteomes" id="UP000533269">
    <property type="component" value="Unassembled WGS sequence"/>
</dbReference>
<dbReference type="InterPro" id="IPR000160">
    <property type="entry name" value="GGDEF_dom"/>
</dbReference>